<sequence length="367" mass="38564">MRRIHVVALVALSSSGTESFVLLAGRGARWSTRPATATTLSSEERFAEELQGLPSAVDQLRAIDANGDGLGTTAPFAVVLATAAASDAPAAAVAALVGHVARPCPPRRALRAHSFDRAGHGPRQAGRRGCRRRFARGRVQGAGGPPFFSIVRSPRLTALAPALLRARKDAECLAAVGALSARTASDVRCGVAAAARSRDDAQLRAYVAEAAADEDTLKTLDDASLKAAMRGLAKKGDHRTAYSLLDALPAERRSPLLYHGAITACGRSRPIKGRTAMLLWRRMKEENVTVPRATYNALLHAAQGSLTENATSALLAAMDRDGVALNVVSYAVHESNFAAPAPSTRCLLDGVAARVSHRPAGRPRRAG</sequence>
<dbReference type="Gene3D" id="1.25.40.10">
    <property type="entry name" value="Tetratricopeptide repeat domain"/>
    <property type="match status" value="1"/>
</dbReference>
<evidence type="ECO:0008006" key="3">
    <source>
        <dbReference type="Google" id="ProtNLM"/>
    </source>
</evidence>
<protein>
    <recommendedName>
        <fullName evidence="3">Pentacotripeptide-repeat region of PRORP domain-containing protein</fullName>
    </recommendedName>
</protein>
<accession>A0A7S3ZXW7</accession>
<evidence type="ECO:0000256" key="1">
    <source>
        <dbReference type="SAM" id="SignalP"/>
    </source>
</evidence>
<keyword evidence="1" id="KW-0732">Signal</keyword>
<dbReference type="EMBL" id="HBIW01014648">
    <property type="protein sequence ID" value="CAE0697175.1"/>
    <property type="molecule type" value="Transcribed_RNA"/>
</dbReference>
<reference evidence="2" key="1">
    <citation type="submission" date="2021-01" db="EMBL/GenBank/DDBJ databases">
        <authorList>
            <person name="Corre E."/>
            <person name="Pelletier E."/>
            <person name="Niang G."/>
            <person name="Scheremetjew M."/>
            <person name="Finn R."/>
            <person name="Kale V."/>
            <person name="Holt S."/>
            <person name="Cochrane G."/>
            <person name="Meng A."/>
            <person name="Brown T."/>
            <person name="Cohen L."/>
        </authorList>
    </citation>
    <scope>NUCLEOTIDE SEQUENCE</scope>
    <source>
        <strain evidence="2">CCMP1756</strain>
    </source>
</reference>
<dbReference type="AlphaFoldDB" id="A0A7S3ZXW7"/>
<organism evidence="2">
    <name type="scientific">Pelagomonas calceolata</name>
    <dbReference type="NCBI Taxonomy" id="35677"/>
    <lineage>
        <taxon>Eukaryota</taxon>
        <taxon>Sar</taxon>
        <taxon>Stramenopiles</taxon>
        <taxon>Ochrophyta</taxon>
        <taxon>Pelagophyceae</taxon>
        <taxon>Pelagomonadales</taxon>
        <taxon>Pelagomonadaceae</taxon>
        <taxon>Pelagomonas</taxon>
    </lineage>
</organism>
<name>A0A7S3ZXW7_9STRA</name>
<dbReference type="InterPro" id="IPR011990">
    <property type="entry name" value="TPR-like_helical_dom_sf"/>
</dbReference>
<evidence type="ECO:0000313" key="2">
    <source>
        <dbReference type="EMBL" id="CAE0697175.1"/>
    </source>
</evidence>
<feature type="signal peptide" evidence="1">
    <location>
        <begin position="1"/>
        <end position="19"/>
    </location>
</feature>
<proteinExistence type="predicted"/>
<feature type="chain" id="PRO_5030941653" description="Pentacotripeptide-repeat region of PRORP domain-containing protein" evidence="1">
    <location>
        <begin position="20"/>
        <end position="367"/>
    </location>
</feature>
<gene>
    <name evidence="2" type="ORF">PCAL00307_LOCUS12611</name>
</gene>